<dbReference type="OrthoDB" id="4354971at2759"/>
<dbReference type="GeneID" id="20817166"/>
<dbReference type="VEuPathDB" id="FungiDB:H257_15170"/>
<evidence type="ECO:0000313" key="1">
    <source>
        <dbReference type="EMBL" id="ETV69018.1"/>
    </source>
</evidence>
<gene>
    <name evidence="2" type="ORF">B5M09_009299</name>
    <name evidence="1" type="ORF">H257_15170</name>
</gene>
<dbReference type="Proteomes" id="UP000284702">
    <property type="component" value="Unassembled WGS sequence"/>
</dbReference>
<organism evidence="1">
    <name type="scientific">Aphanomyces astaci</name>
    <name type="common">Crayfish plague agent</name>
    <dbReference type="NCBI Taxonomy" id="112090"/>
    <lineage>
        <taxon>Eukaryota</taxon>
        <taxon>Sar</taxon>
        <taxon>Stramenopiles</taxon>
        <taxon>Oomycota</taxon>
        <taxon>Saprolegniomycetes</taxon>
        <taxon>Saprolegniales</taxon>
        <taxon>Verrucalvaceae</taxon>
        <taxon>Aphanomyces</taxon>
    </lineage>
</organism>
<reference evidence="1" key="1">
    <citation type="submission" date="2013-12" db="EMBL/GenBank/DDBJ databases">
        <title>The Genome Sequence of Aphanomyces astaci APO3.</title>
        <authorList>
            <consortium name="The Broad Institute Genomics Platform"/>
            <person name="Russ C."/>
            <person name="Tyler B."/>
            <person name="van West P."/>
            <person name="Dieguez-Uribeondo J."/>
            <person name="Young S.K."/>
            <person name="Zeng Q."/>
            <person name="Gargeya S."/>
            <person name="Fitzgerald M."/>
            <person name="Abouelleil A."/>
            <person name="Alvarado L."/>
            <person name="Chapman S.B."/>
            <person name="Gainer-Dewar J."/>
            <person name="Goldberg J."/>
            <person name="Griggs A."/>
            <person name="Gujja S."/>
            <person name="Hansen M."/>
            <person name="Howarth C."/>
            <person name="Imamovic A."/>
            <person name="Ireland A."/>
            <person name="Larimer J."/>
            <person name="McCowan C."/>
            <person name="Murphy C."/>
            <person name="Pearson M."/>
            <person name="Poon T.W."/>
            <person name="Priest M."/>
            <person name="Roberts A."/>
            <person name="Saif S."/>
            <person name="Shea T."/>
            <person name="Sykes S."/>
            <person name="Wortman J."/>
            <person name="Nusbaum C."/>
            <person name="Birren B."/>
        </authorList>
    </citation>
    <scope>NUCLEOTIDE SEQUENCE [LARGE SCALE GENOMIC DNA]</scope>
    <source>
        <strain evidence="1">APO3</strain>
    </source>
</reference>
<accession>W4FQS7</accession>
<protein>
    <submittedName>
        <fullName evidence="1">Uncharacterized protein</fullName>
    </submittedName>
</protein>
<reference evidence="2 3" key="2">
    <citation type="submission" date="2018-07" db="EMBL/GenBank/DDBJ databases">
        <title>Annotation of Aphanomyces astaci genome assembly.</title>
        <authorList>
            <person name="Studholme D.J."/>
        </authorList>
    </citation>
    <scope>NUCLEOTIDE SEQUENCE [LARGE SCALE GENOMIC DNA]</scope>
    <source>
        <strain evidence="2">Pc</strain>
    </source>
</reference>
<dbReference type="EMBL" id="KI913180">
    <property type="protein sequence ID" value="ETV69018.1"/>
    <property type="molecule type" value="Genomic_DNA"/>
</dbReference>
<evidence type="ECO:0000313" key="2">
    <source>
        <dbReference type="EMBL" id="RQM21951.1"/>
    </source>
</evidence>
<sequence>MFTSSYRKEYYEKNKDRIALHQQKYHRKHRDHVLLRRKAYKARNQVSISAQHKEYQQRNRDKINAYQRDRRQRLKAARAATHDEIGFNNTTQCLSEGMEISSVDDDTTETRPLDKMHLTFLLHRD</sequence>
<name>W4FQS7_APHAT</name>
<proteinExistence type="predicted"/>
<dbReference type="RefSeq" id="XP_009841477.1">
    <property type="nucleotide sequence ID" value="XM_009843175.1"/>
</dbReference>
<keyword evidence="3" id="KW-1185">Reference proteome</keyword>
<dbReference type="EMBL" id="MZMZ02003347">
    <property type="protein sequence ID" value="RQM21951.1"/>
    <property type="molecule type" value="Genomic_DNA"/>
</dbReference>
<dbReference type="AlphaFoldDB" id="W4FQS7"/>
<evidence type="ECO:0000313" key="3">
    <source>
        <dbReference type="Proteomes" id="UP000284702"/>
    </source>
</evidence>